<dbReference type="GO" id="GO:0003918">
    <property type="term" value="F:DNA topoisomerase type II (double strand cut, ATP-hydrolyzing) activity"/>
    <property type="evidence" value="ECO:0007669"/>
    <property type="project" value="UniProtKB-EC"/>
</dbReference>
<dbReference type="Gene3D" id="1.10.268.10">
    <property type="entry name" value="Topoisomerase, domain 3"/>
    <property type="match status" value="1"/>
</dbReference>
<dbReference type="InterPro" id="IPR013760">
    <property type="entry name" value="Topo_IIA-like_dom_sf"/>
</dbReference>
<keyword evidence="7" id="KW-0175">Coiled coil</keyword>
<dbReference type="PANTHER" id="PTHR43493:SF5">
    <property type="entry name" value="DNA GYRASE SUBUNIT A, CHLOROPLASTIC_MITOCHONDRIAL"/>
    <property type="match status" value="1"/>
</dbReference>
<dbReference type="InterPro" id="IPR013758">
    <property type="entry name" value="Topo_IIA_A/C_ab"/>
</dbReference>
<dbReference type="Gene3D" id="3.90.199.10">
    <property type="entry name" value="Topoisomerase II, domain 5"/>
    <property type="match status" value="1"/>
</dbReference>
<evidence type="ECO:0000256" key="5">
    <source>
        <dbReference type="ARBA" id="ARBA00023235"/>
    </source>
</evidence>
<evidence type="ECO:0000256" key="1">
    <source>
        <dbReference type="ARBA" id="ARBA00000185"/>
    </source>
</evidence>
<protein>
    <recommendedName>
        <fullName evidence="8">Topo IIA-type catalytic domain-containing protein</fullName>
    </recommendedName>
</protein>
<keyword evidence="4 6" id="KW-0238">DNA-binding</keyword>
<dbReference type="NCBIfam" id="NF007209">
    <property type="entry name" value="PRK09631.1"/>
    <property type="match status" value="1"/>
</dbReference>
<dbReference type="GO" id="GO:0006265">
    <property type="term" value="P:DNA topological change"/>
    <property type="evidence" value="ECO:0007669"/>
    <property type="project" value="UniProtKB-UniRule"/>
</dbReference>
<dbReference type="OrthoDB" id="9806486at2"/>
<dbReference type="Proteomes" id="UP000014541">
    <property type="component" value="Unassembled WGS sequence"/>
</dbReference>
<evidence type="ECO:0000256" key="3">
    <source>
        <dbReference type="ARBA" id="ARBA00023029"/>
    </source>
</evidence>
<evidence type="ECO:0000256" key="6">
    <source>
        <dbReference type="PROSITE-ProRule" id="PRU01384"/>
    </source>
</evidence>
<feature type="domain" description="Topo IIA-type catalytic" evidence="8">
    <location>
        <begin position="25"/>
        <end position="472"/>
    </location>
</feature>
<dbReference type="GO" id="GO:0005737">
    <property type="term" value="C:cytoplasm"/>
    <property type="evidence" value="ECO:0007669"/>
    <property type="project" value="TreeGrafter"/>
</dbReference>
<dbReference type="GO" id="GO:0003677">
    <property type="term" value="F:DNA binding"/>
    <property type="evidence" value="ECO:0007669"/>
    <property type="project" value="UniProtKB-UniRule"/>
</dbReference>
<dbReference type="InterPro" id="IPR013757">
    <property type="entry name" value="Topo_IIA_A_a_sf"/>
</dbReference>
<dbReference type="Pfam" id="PF00521">
    <property type="entry name" value="DNA_topoisoIV"/>
    <property type="match status" value="1"/>
</dbReference>
<sequence>MAYVKNLFDKNFLEYASYVIRDRAIPDLEDGLKPVQRRVLHTLFELDDGKFHKVANVVGQCMKYHPHGDASIYGALVVLANKDLFIDKQGNFGNIYTGDGPSAARYIECRCTQIGKDILYNPAISNYVPSYDGRGKEPVAFRAKLPLALILGAEGIAVGMSTRILSHNIREVIEAEKACLAGKPFKLYPDFPTGGLIDVSDYQDGLGKIVTRAKLDTSDPKRIVITELPAGSNTETLMQSIEAAAKSGKVKIASINDFTTDKVEIEIRLQRGVYSEEVVDALFAFTDCEQSVSCNLLVIKDNMPQVMSATDVIKHHAKQLLGILKDELELEKANLTDRLHLRTLERIFIEERIYKKIEQMKTAETVVKAVIEGFKPFAAELVRPVTEEDVETLLKIPIRRISLYDINKNRKEVEEINARLKEIAKLLKNLTAYALSWLDGILAKLDEEKTKRKTQITGFSQVDVREVVKKDMALRYDSKTGYVGTAVATGTELFKVSPYDRIVVLRKSGIYTVCDVPEKLFVDKGMWYCGSADKDELSKVLFTLIFRDPKTKFCFIKRCRIGQFILNRDYFIVSEGMELLHVDTRKKFEFTLKYTHKPRVKILEENFNAGDYEEKGLKSIGVRLASRETEKVVVAKKNAHGADV</sequence>
<evidence type="ECO:0000256" key="4">
    <source>
        <dbReference type="ARBA" id="ARBA00023125"/>
    </source>
</evidence>
<feature type="coiled-coil region" evidence="7">
    <location>
        <begin position="406"/>
        <end position="433"/>
    </location>
</feature>
<dbReference type="GO" id="GO:0005524">
    <property type="term" value="F:ATP binding"/>
    <property type="evidence" value="ECO:0007669"/>
    <property type="project" value="InterPro"/>
</dbReference>
<name>S3K2H4_TREMA</name>
<dbReference type="InterPro" id="IPR002205">
    <property type="entry name" value="Topo_IIA_dom_A"/>
</dbReference>
<dbReference type="SUPFAM" id="SSF56719">
    <property type="entry name" value="Type II DNA topoisomerase"/>
    <property type="match status" value="1"/>
</dbReference>
<accession>S3K2H4</accession>
<dbReference type="HOGENOM" id="CLU_015760_0_0_12"/>
<dbReference type="eggNOG" id="COG0188">
    <property type="taxonomic scope" value="Bacteria"/>
</dbReference>
<dbReference type="Gene3D" id="3.30.1360.40">
    <property type="match status" value="1"/>
</dbReference>
<evidence type="ECO:0000313" key="9">
    <source>
        <dbReference type="EMBL" id="EPF32438.1"/>
    </source>
</evidence>
<evidence type="ECO:0000313" key="10">
    <source>
        <dbReference type="Proteomes" id="UP000014541"/>
    </source>
</evidence>
<organism evidence="9 10">
    <name type="scientific">Treponema maltophilum ATCC 51939</name>
    <dbReference type="NCBI Taxonomy" id="1125699"/>
    <lineage>
        <taxon>Bacteria</taxon>
        <taxon>Pseudomonadati</taxon>
        <taxon>Spirochaetota</taxon>
        <taxon>Spirochaetia</taxon>
        <taxon>Spirochaetales</taxon>
        <taxon>Treponemataceae</taxon>
        <taxon>Treponema</taxon>
    </lineage>
</organism>
<evidence type="ECO:0000256" key="2">
    <source>
        <dbReference type="ARBA" id="ARBA00008263"/>
    </source>
</evidence>
<keyword evidence="3 6" id="KW-0799">Topoisomerase</keyword>
<dbReference type="PATRIC" id="fig|1125699.3.peg.442"/>
<feature type="active site" description="O-(5'-phospho-DNA)-tyrosine intermediate" evidence="6">
    <location>
        <position position="106"/>
    </location>
</feature>
<comment type="catalytic activity">
    <reaction evidence="1 6">
        <text>ATP-dependent breakage, passage and rejoining of double-stranded DNA.</text>
        <dbReference type="EC" id="5.6.2.2"/>
    </reaction>
</comment>
<keyword evidence="5 6" id="KW-0413">Isomerase</keyword>
<dbReference type="PANTHER" id="PTHR43493">
    <property type="entry name" value="DNA GYRASE/TOPOISOMERASE SUBUNIT A"/>
    <property type="match status" value="1"/>
</dbReference>
<keyword evidence="10" id="KW-1185">Reference proteome</keyword>
<dbReference type="GO" id="GO:0009330">
    <property type="term" value="C:DNA topoisomerase type II (double strand cut, ATP-hydrolyzing) complex"/>
    <property type="evidence" value="ECO:0007669"/>
    <property type="project" value="TreeGrafter"/>
</dbReference>
<dbReference type="SMART" id="SM00434">
    <property type="entry name" value="TOP4c"/>
    <property type="match status" value="1"/>
</dbReference>
<dbReference type="EMBL" id="ATFF01000002">
    <property type="protein sequence ID" value="EPF32438.1"/>
    <property type="molecule type" value="Genomic_DNA"/>
</dbReference>
<gene>
    <name evidence="9" type="ORF">HMPREF9194_00436</name>
</gene>
<evidence type="ECO:0000259" key="8">
    <source>
        <dbReference type="PROSITE" id="PS52040"/>
    </source>
</evidence>
<dbReference type="PROSITE" id="PS52040">
    <property type="entry name" value="TOPO_IIA"/>
    <property type="match status" value="1"/>
</dbReference>
<proteinExistence type="inferred from homology"/>
<reference evidence="9 10" key="1">
    <citation type="submission" date="2013-04" db="EMBL/GenBank/DDBJ databases">
        <title>The Genome Sequence of Treponema maltophilum ATCC 51939.</title>
        <authorList>
            <consortium name="The Broad Institute Genomics Platform"/>
            <person name="Earl A."/>
            <person name="Ward D."/>
            <person name="Feldgarden M."/>
            <person name="Gevers D."/>
            <person name="Leonetti C."/>
            <person name="Blanton J.M."/>
            <person name="Dewhirst F.E."/>
            <person name="Izard J."/>
            <person name="Walker B."/>
            <person name="Young S."/>
            <person name="Zeng Q."/>
            <person name="Gargeya S."/>
            <person name="Fitzgerald M."/>
            <person name="Haas B."/>
            <person name="Abouelleil A."/>
            <person name="Allen A.W."/>
            <person name="Alvarado L."/>
            <person name="Arachchi H.M."/>
            <person name="Berlin A.M."/>
            <person name="Chapman S.B."/>
            <person name="Gainer-Dewar J."/>
            <person name="Goldberg J."/>
            <person name="Griggs A."/>
            <person name="Gujja S."/>
            <person name="Hansen M."/>
            <person name="Howarth C."/>
            <person name="Imamovic A."/>
            <person name="Ireland A."/>
            <person name="Larimer J."/>
            <person name="McCowan C."/>
            <person name="Murphy C."/>
            <person name="Pearson M."/>
            <person name="Poon T.W."/>
            <person name="Priest M."/>
            <person name="Roberts A."/>
            <person name="Saif S."/>
            <person name="Shea T."/>
            <person name="Sisk P."/>
            <person name="Sykes S."/>
            <person name="Wortman J."/>
            <person name="Nusbaum C."/>
            <person name="Birren B."/>
        </authorList>
    </citation>
    <scope>NUCLEOTIDE SEQUENCE [LARGE SCALE GENOMIC DNA]</scope>
    <source>
        <strain evidence="9 10">ATCC 51939</strain>
    </source>
</reference>
<comment type="similarity">
    <text evidence="2">Belongs to the type II topoisomerase GyrA/ParC subunit family.</text>
</comment>
<dbReference type="AlphaFoldDB" id="S3K2H4"/>
<evidence type="ECO:0000256" key="7">
    <source>
        <dbReference type="SAM" id="Coils"/>
    </source>
</evidence>
<dbReference type="InterPro" id="IPR050220">
    <property type="entry name" value="Type_II_DNA_Topoisomerases"/>
</dbReference>
<comment type="caution">
    <text evidence="9">The sequence shown here is derived from an EMBL/GenBank/DDBJ whole genome shotgun (WGS) entry which is preliminary data.</text>
</comment>
<dbReference type="STRING" id="1125699.HMPREF9194_00436"/>